<evidence type="ECO:0000256" key="5">
    <source>
        <dbReference type="ARBA" id="ARBA00022692"/>
    </source>
</evidence>
<dbReference type="RefSeq" id="WP_134086769.1">
    <property type="nucleotide sequence ID" value="NZ_CP133477.1"/>
</dbReference>
<dbReference type="GO" id="GO:0015297">
    <property type="term" value="F:antiporter activity"/>
    <property type="evidence" value="ECO:0007669"/>
    <property type="project" value="UniProtKB-KW"/>
</dbReference>
<gene>
    <name evidence="11" type="ORF">GFV13_02220</name>
</gene>
<keyword evidence="3" id="KW-0050">Antiport</keyword>
<dbReference type="Proteomes" id="UP000469952">
    <property type="component" value="Unassembled WGS sequence"/>
</dbReference>
<dbReference type="GO" id="GO:0005886">
    <property type="term" value="C:plasma membrane"/>
    <property type="evidence" value="ECO:0007669"/>
    <property type="project" value="UniProtKB-SubCell"/>
</dbReference>
<dbReference type="EMBL" id="WIPA01000002">
    <property type="protein sequence ID" value="MQR26113.1"/>
    <property type="molecule type" value="Genomic_DNA"/>
</dbReference>
<evidence type="ECO:0000313" key="12">
    <source>
        <dbReference type="Proteomes" id="UP000469952"/>
    </source>
</evidence>
<keyword evidence="2" id="KW-0813">Transport</keyword>
<evidence type="ECO:0000256" key="7">
    <source>
        <dbReference type="ARBA" id="ARBA00023136"/>
    </source>
</evidence>
<dbReference type="AlphaFoldDB" id="A0A843Z2V8"/>
<keyword evidence="7 9" id="KW-0472">Membrane</keyword>
<feature type="transmembrane region" description="Helical" evidence="9">
    <location>
        <begin position="12"/>
        <end position="30"/>
    </location>
</feature>
<reference evidence="11 12" key="1">
    <citation type="submission" date="2019-10" db="EMBL/GenBank/DDBJ databases">
        <title>WGS of Leuconostoc mesenteroides.</title>
        <authorList>
            <person name="Melo Bolivar J."/>
            <person name="Marino-Ramirez L."/>
            <person name="Villamil Diaz L.M."/>
        </authorList>
    </citation>
    <scope>NUCLEOTIDE SEQUENCE [LARGE SCALE GENOMIC DNA]</scope>
    <source>
        <strain evidence="11 12">M11</strain>
    </source>
</reference>
<dbReference type="Pfam" id="PF03553">
    <property type="entry name" value="Na_H_antiporter"/>
    <property type="match status" value="1"/>
</dbReference>
<evidence type="ECO:0000259" key="10">
    <source>
        <dbReference type="Pfam" id="PF03553"/>
    </source>
</evidence>
<feature type="transmembrane region" description="Helical" evidence="9">
    <location>
        <begin position="134"/>
        <end position="160"/>
    </location>
</feature>
<comment type="caution">
    <text evidence="11">The sequence shown here is derived from an EMBL/GenBank/DDBJ whole genome shotgun (WGS) entry which is preliminary data.</text>
</comment>
<dbReference type="InterPro" id="IPR018461">
    <property type="entry name" value="Na/H_Antiport_NhaC-like_C"/>
</dbReference>
<feature type="domain" description="Na+/H+ antiporter NhaC-like C-terminal" evidence="10">
    <location>
        <begin position="157"/>
        <end position="444"/>
    </location>
</feature>
<evidence type="ECO:0000256" key="3">
    <source>
        <dbReference type="ARBA" id="ARBA00022449"/>
    </source>
</evidence>
<protein>
    <submittedName>
        <fullName evidence="11">Sodium:proton antiporter</fullName>
    </submittedName>
</protein>
<dbReference type="PANTHER" id="PTHR33451:SF6">
    <property type="entry name" value="NA(+)_H(+) ANTIPORTER NHAC"/>
    <property type="match status" value="1"/>
</dbReference>
<comment type="similarity">
    <text evidence="8">Belongs to the NhaC Na(+)/H(+) (TC 2.A.35) antiporter family.</text>
</comment>
<evidence type="ECO:0000256" key="2">
    <source>
        <dbReference type="ARBA" id="ARBA00022448"/>
    </source>
</evidence>
<keyword evidence="5 9" id="KW-0812">Transmembrane</keyword>
<feature type="transmembrane region" description="Helical" evidence="9">
    <location>
        <begin position="189"/>
        <end position="209"/>
    </location>
</feature>
<evidence type="ECO:0000256" key="4">
    <source>
        <dbReference type="ARBA" id="ARBA00022475"/>
    </source>
</evidence>
<keyword evidence="4" id="KW-1003">Cell membrane</keyword>
<keyword evidence="6 9" id="KW-1133">Transmembrane helix</keyword>
<sequence length="451" mass="47135">MENKLTTKLSTTLLIVVIIILATAVIVFGLSPSVPILLVISMIVLVARLRGVSWQESQAALIKGITSGIAPLFLFLLIGALIALWLATGVIPTMVWVRFKMLNPQFFLPTALLTSAVVGTLIGSAFTTLSTVGVALMGVGTLMGLNPALVAGTILSGAIFGDKSSPLSDSTNLASAISETDLFAHIKNLMWTTLPAFGITFLVTIMLGLGHRSGAGTTQKIASLLPLLQPTWWAIVPLSVLVVTAWFKIPAIAALMINILVSSVAFLAQHSVSDFSDLLVHGFKTTSNNPTLILLLNRGGMSSMMDTVMMIMLALALGGLLDGLGILKAVMAPVVGHLQSQGSVVLATLLTGIGANFLVGEQYLATILPGQLFKDSFTRVNLSGLALGRTIEDSGTVTNYLVPWGVAGAFAAQTLGVSVLAFAPFTLFALLSPVMSIASALTGIGLKQIKD</sequence>
<feature type="transmembrane region" description="Helical" evidence="9">
    <location>
        <begin position="401"/>
        <end position="421"/>
    </location>
</feature>
<comment type="subcellular location">
    <subcellularLocation>
        <location evidence="1">Cell membrane</location>
        <topology evidence="1">Multi-pass membrane protein</topology>
    </subcellularLocation>
</comment>
<organism evidence="11 12">
    <name type="scientific">Leuconostoc mesenteroides</name>
    <dbReference type="NCBI Taxonomy" id="1245"/>
    <lineage>
        <taxon>Bacteria</taxon>
        <taxon>Bacillati</taxon>
        <taxon>Bacillota</taxon>
        <taxon>Bacilli</taxon>
        <taxon>Lactobacillales</taxon>
        <taxon>Lactobacillaceae</taxon>
        <taxon>Leuconostoc</taxon>
    </lineage>
</organism>
<evidence type="ECO:0000256" key="8">
    <source>
        <dbReference type="ARBA" id="ARBA00038435"/>
    </source>
</evidence>
<evidence type="ECO:0000256" key="1">
    <source>
        <dbReference type="ARBA" id="ARBA00004651"/>
    </source>
</evidence>
<dbReference type="PANTHER" id="PTHR33451">
    <property type="entry name" value="MALATE-2H(+)/NA(+)-LACTATE ANTIPORTER"/>
    <property type="match status" value="1"/>
</dbReference>
<feature type="transmembrane region" description="Helical" evidence="9">
    <location>
        <begin position="308"/>
        <end position="330"/>
    </location>
</feature>
<evidence type="ECO:0000256" key="6">
    <source>
        <dbReference type="ARBA" id="ARBA00022989"/>
    </source>
</evidence>
<dbReference type="InterPro" id="IPR052180">
    <property type="entry name" value="NhaC_Na-H+_Antiporter"/>
</dbReference>
<feature type="transmembrane region" description="Helical" evidence="9">
    <location>
        <begin position="342"/>
        <end position="359"/>
    </location>
</feature>
<accession>A0A843Z2V8</accession>
<feature type="transmembrane region" description="Helical" evidence="9">
    <location>
        <begin position="221"/>
        <end position="243"/>
    </location>
</feature>
<feature type="transmembrane region" description="Helical" evidence="9">
    <location>
        <begin position="65"/>
        <end position="86"/>
    </location>
</feature>
<proteinExistence type="inferred from homology"/>
<evidence type="ECO:0000256" key="9">
    <source>
        <dbReference type="SAM" id="Phobius"/>
    </source>
</evidence>
<feature type="transmembrane region" description="Helical" evidence="9">
    <location>
        <begin position="106"/>
        <end position="127"/>
    </location>
</feature>
<name>A0A843Z2V8_LEUME</name>
<feature type="transmembrane region" description="Helical" evidence="9">
    <location>
        <begin position="36"/>
        <end position="53"/>
    </location>
</feature>
<evidence type="ECO:0000313" key="11">
    <source>
        <dbReference type="EMBL" id="MQR26113.1"/>
    </source>
</evidence>